<proteinExistence type="predicted"/>
<gene>
    <name evidence="1" type="primary">Bm7056</name>
    <name evidence="1" type="ORF">BM_Bm7056</name>
</gene>
<accession>A0A0J9XPX7</accession>
<sequence>MGGHLRYNYDFFTSYCCSFEFGRYHYITFLSVTR</sequence>
<organism evidence="1">
    <name type="scientific">Brugia malayi</name>
    <name type="common">Filarial nematode worm</name>
    <dbReference type="NCBI Taxonomy" id="6279"/>
    <lineage>
        <taxon>Eukaryota</taxon>
        <taxon>Metazoa</taxon>
        <taxon>Ecdysozoa</taxon>
        <taxon>Nematoda</taxon>
        <taxon>Chromadorea</taxon>
        <taxon>Rhabditida</taxon>
        <taxon>Spirurina</taxon>
        <taxon>Spiruromorpha</taxon>
        <taxon>Filarioidea</taxon>
        <taxon>Onchocercidae</taxon>
        <taxon>Brugia</taxon>
    </lineage>
</organism>
<name>A0A0J9XPX7_BRUMA</name>
<dbReference type="AlphaFoldDB" id="A0A0J9XPX7"/>
<dbReference type="EMBL" id="LN856840">
    <property type="protein sequence ID" value="CDP92610.1"/>
    <property type="molecule type" value="Genomic_DNA"/>
</dbReference>
<protein>
    <submittedName>
        <fullName evidence="1">Bm7056, isoform d</fullName>
    </submittedName>
</protein>
<reference evidence="1" key="1">
    <citation type="journal article" date="2007" name="Science">
        <title>Draft genome of the filarial nematode parasite Brugia malayi.</title>
        <authorList>
            <person name="Ghedin E."/>
            <person name="Wang S."/>
            <person name="Spiro D."/>
            <person name="Caler E."/>
            <person name="Zhao Q."/>
            <person name="Crabtree J."/>
            <person name="Allen J.E."/>
            <person name="Delcher A.L."/>
            <person name="Guiliano D.B."/>
            <person name="Miranda-Saavedra D."/>
            <person name="Angiuoli S.V."/>
            <person name="Creasy T."/>
            <person name="Amedeo P."/>
            <person name="Haas B."/>
            <person name="El-Sayed N.M."/>
            <person name="Wortman J.R."/>
            <person name="Feldblyum T."/>
            <person name="Tallon L."/>
            <person name="Schatz M."/>
            <person name="Shumway M."/>
            <person name="Koo H."/>
            <person name="Salzberg S.L."/>
            <person name="Schobel S."/>
            <person name="Pertea M."/>
            <person name="Pop M."/>
            <person name="White O."/>
            <person name="Barton G.J."/>
            <person name="Carlow C.K."/>
            <person name="Crawford M.J."/>
            <person name="Daub J."/>
            <person name="Dimmic M.W."/>
            <person name="Estes C.F."/>
            <person name="Foster J.M."/>
            <person name="Ganatra M."/>
            <person name="Gregory W.F."/>
            <person name="Johnson N.M."/>
            <person name="Jin J."/>
            <person name="Komuniecki R."/>
            <person name="Korf I."/>
            <person name="Kumar S."/>
            <person name="Laney S."/>
            <person name="Li B.W."/>
            <person name="Li W."/>
            <person name="Lindblom T.H."/>
            <person name="Lustigman S."/>
            <person name="Ma D."/>
            <person name="Maina C.V."/>
            <person name="Martin D.M."/>
            <person name="McCarter J.P."/>
            <person name="McReynolds L."/>
            <person name="Mitreva M."/>
            <person name="Nutman T.B."/>
            <person name="Parkinson J."/>
            <person name="Peregrin-Alvarez J.M."/>
            <person name="Poole C."/>
            <person name="Ren Q."/>
            <person name="Saunders L."/>
            <person name="Sluder A.E."/>
            <person name="Smith K."/>
            <person name="Stanke M."/>
            <person name="Unnasch T.R."/>
            <person name="Ware J."/>
            <person name="Wei A.D."/>
            <person name="Weil G."/>
            <person name="Williams D.J."/>
            <person name="Zhang Y."/>
            <person name="Williams S.A."/>
            <person name="Fraser-Liggett C."/>
            <person name="Slatko B."/>
            <person name="Blaxter M.L."/>
            <person name="Scott A.L."/>
        </authorList>
    </citation>
    <scope>NUCLEOTIDE SEQUENCE</scope>
    <source>
        <strain evidence="1">FR3</strain>
    </source>
</reference>
<reference evidence="1" key="2">
    <citation type="submission" date="2012-12" db="EMBL/GenBank/DDBJ databases">
        <authorList>
            <person name="Gao Y.W."/>
            <person name="Fan S.T."/>
            <person name="Sun H.T."/>
            <person name="Wang Z."/>
            <person name="Gao X.L."/>
            <person name="Li Y.G."/>
            <person name="Wang T.C."/>
            <person name="Zhang K."/>
            <person name="Xu W.W."/>
            <person name="Yu Z.J."/>
            <person name="Xia X.Z."/>
        </authorList>
    </citation>
    <scope>NUCLEOTIDE SEQUENCE</scope>
    <source>
        <strain evidence="1">FR3</strain>
    </source>
</reference>
<evidence type="ECO:0000313" key="1">
    <source>
        <dbReference type="EMBL" id="CDP92610.1"/>
    </source>
</evidence>